<dbReference type="NCBIfam" id="NF011456">
    <property type="entry name" value="PRK14874.1"/>
    <property type="match status" value="1"/>
</dbReference>
<evidence type="ECO:0000313" key="4">
    <source>
        <dbReference type="EMBL" id="KAK7242702.1"/>
    </source>
</evidence>
<dbReference type="PANTHER" id="PTHR46278:SF2">
    <property type="entry name" value="ASPARTATE-SEMIALDEHYDE DEHYDROGENASE"/>
    <property type="match status" value="1"/>
</dbReference>
<dbReference type="SUPFAM" id="SSF51735">
    <property type="entry name" value="NAD(P)-binding Rossmann-fold domains"/>
    <property type="match status" value="1"/>
</dbReference>
<dbReference type="PIRSF" id="PIRSF000148">
    <property type="entry name" value="ASA_dh"/>
    <property type="match status" value="1"/>
</dbReference>
<protein>
    <submittedName>
        <fullName evidence="4">Aspartate-semialdehyde dehydrogenase</fullName>
    </submittedName>
</protein>
<evidence type="ECO:0000256" key="2">
    <source>
        <dbReference type="SAM" id="SignalP"/>
    </source>
</evidence>
<dbReference type="InterPro" id="IPR012280">
    <property type="entry name" value="Semialdhyde_DH_dimer_dom"/>
</dbReference>
<dbReference type="SUPFAM" id="SSF55347">
    <property type="entry name" value="Glyceraldehyde-3-phosphate dehydrogenase-like, C-terminal domain"/>
    <property type="match status" value="1"/>
</dbReference>
<dbReference type="Proteomes" id="UP001363151">
    <property type="component" value="Unassembled WGS sequence"/>
</dbReference>
<dbReference type="Gene3D" id="3.30.360.10">
    <property type="entry name" value="Dihydrodipicolinate Reductase, domain 2"/>
    <property type="match status" value="1"/>
</dbReference>
<reference evidence="4 5" key="1">
    <citation type="submission" date="2024-03" db="EMBL/GenBank/DDBJ databases">
        <title>Aureococcus anophagefferens CCMP1851 and Kratosvirus quantuckense: Draft genome of a second virus-susceptible host strain in the model system.</title>
        <authorList>
            <person name="Chase E."/>
            <person name="Truchon A.R."/>
            <person name="Schepens W."/>
            <person name="Wilhelm S.W."/>
        </authorList>
    </citation>
    <scope>NUCLEOTIDE SEQUENCE [LARGE SCALE GENOMIC DNA]</scope>
    <source>
        <strain evidence="4 5">CCMP1851</strain>
    </source>
</reference>
<dbReference type="Pfam" id="PF02774">
    <property type="entry name" value="Semialdhyde_dhC"/>
    <property type="match status" value="1"/>
</dbReference>
<evidence type="ECO:0000259" key="3">
    <source>
        <dbReference type="SMART" id="SM00859"/>
    </source>
</evidence>
<organism evidence="4 5">
    <name type="scientific">Aureococcus anophagefferens</name>
    <name type="common">Harmful bloom alga</name>
    <dbReference type="NCBI Taxonomy" id="44056"/>
    <lineage>
        <taxon>Eukaryota</taxon>
        <taxon>Sar</taxon>
        <taxon>Stramenopiles</taxon>
        <taxon>Ochrophyta</taxon>
        <taxon>Pelagophyceae</taxon>
        <taxon>Pelagomonadales</taxon>
        <taxon>Pelagomonadaceae</taxon>
        <taxon>Aureococcus</taxon>
    </lineage>
</organism>
<dbReference type="SMART" id="SM00859">
    <property type="entry name" value="Semialdhyde_dh"/>
    <property type="match status" value="1"/>
</dbReference>
<dbReference type="Gene3D" id="3.40.50.720">
    <property type="entry name" value="NAD(P)-binding Rossmann-like Domain"/>
    <property type="match status" value="1"/>
</dbReference>
<proteinExistence type="inferred from homology"/>
<name>A0ABR1G305_AURAN</name>
<feature type="chain" id="PRO_5047010623" evidence="2">
    <location>
        <begin position="22"/>
        <end position="419"/>
    </location>
</feature>
<dbReference type="Pfam" id="PF01118">
    <property type="entry name" value="Semialdhyde_dh"/>
    <property type="match status" value="1"/>
</dbReference>
<dbReference type="EMBL" id="JBBJCI010000141">
    <property type="protein sequence ID" value="KAK7242702.1"/>
    <property type="molecule type" value="Genomic_DNA"/>
</dbReference>
<evidence type="ECO:0000313" key="5">
    <source>
        <dbReference type="Proteomes" id="UP001363151"/>
    </source>
</evidence>
<feature type="domain" description="Semialdehyde dehydrogenase NAD-binding" evidence="3">
    <location>
        <begin position="62"/>
        <end position="180"/>
    </location>
</feature>
<feature type="signal peptide" evidence="2">
    <location>
        <begin position="1"/>
        <end position="21"/>
    </location>
</feature>
<dbReference type="PANTHER" id="PTHR46278">
    <property type="entry name" value="DEHYDROGENASE, PUTATIVE-RELATED"/>
    <property type="match status" value="1"/>
</dbReference>
<evidence type="ECO:0000256" key="1">
    <source>
        <dbReference type="ARBA" id="ARBA00010584"/>
    </source>
</evidence>
<gene>
    <name evidence="4" type="ORF">SO694_00016431</name>
</gene>
<keyword evidence="5" id="KW-1185">Reference proteome</keyword>
<comment type="similarity">
    <text evidence="1">Belongs to the aspartate-semialdehyde dehydrogenase family.</text>
</comment>
<comment type="caution">
    <text evidence="4">The sequence shown here is derived from an EMBL/GenBank/DDBJ whole genome shotgun (WGS) entry which is preliminary data.</text>
</comment>
<dbReference type="CDD" id="cd18131">
    <property type="entry name" value="ASADH_C_bac_euk_like"/>
    <property type="match status" value="1"/>
</dbReference>
<keyword evidence="2" id="KW-0732">Signal</keyword>
<dbReference type="InterPro" id="IPR036291">
    <property type="entry name" value="NAD(P)-bd_dom_sf"/>
</dbReference>
<dbReference type="InterPro" id="IPR000534">
    <property type="entry name" value="Semialdehyde_DH_NAD-bd"/>
</dbReference>
<accession>A0ABR1G305</accession>
<sequence>MVSFMKKVLLALALALPVADALQSLSGRALASPRRSLSRPYRSAGVRVVSATVMAAGGAPLKVGIVGATGAVGAEIIGCLETREFPCDGPPVCFGSSGGKTVATANWGDITTEKFSVDAVTGFDVVFLAASGDFAEEYADAIGSVLAEGGVVVDNSSALRYKDGVPLVVPEVNGDQCEGASVIANPNCTTAIALMALYPLFKEFGLKKVIVSTYQAASGAGAAGMAELRDGVAMASTEGEKYVDSMGRFKEKVPNSEFAHPLAFNVIPHIDKFQANGYTKEEMKVTWECRKILGFPPIPDAAADAKLDTAPPKVSCTAVRIPTLRAHSEAITIETVKPVTPEAARKALTGFPGLAIADDTDAGLYPMPITSTGNYDVEVGRIRQNDVFGDRGLDFFICGDQLLRGAALNAVLIAEKCKA</sequence>